<accession>A0A9P6A664</accession>
<evidence type="ECO:0000313" key="2">
    <source>
        <dbReference type="Proteomes" id="UP000807025"/>
    </source>
</evidence>
<reference evidence="1" key="1">
    <citation type="submission" date="2020-11" db="EMBL/GenBank/DDBJ databases">
        <authorList>
            <consortium name="DOE Joint Genome Institute"/>
            <person name="Ahrendt S."/>
            <person name="Riley R."/>
            <person name="Andreopoulos W."/>
            <person name="Labutti K."/>
            <person name="Pangilinan J."/>
            <person name="Ruiz-Duenas F.J."/>
            <person name="Barrasa J.M."/>
            <person name="Sanchez-Garcia M."/>
            <person name="Camarero S."/>
            <person name="Miyauchi S."/>
            <person name="Serrano A."/>
            <person name="Linde D."/>
            <person name="Babiker R."/>
            <person name="Drula E."/>
            <person name="Ayuso-Fernandez I."/>
            <person name="Pacheco R."/>
            <person name="Padilla G."/>
            <person name="Ferreira P."/>
            <person name="Barriuso J."/>
            <person name="Kellner H."/>
            <person name="Castanera R."/>
            <person name="Alfaro M."/>
            <person name="Ramirez L."/>
            <person name="Pisabarro A.G."/>
            <person name="Kuo A."/>
            <person name="Tritt A."/>
            <person name="Lipzen A."/>
            <person name="He G."/>
            <person name="Yan M."/>
            <person name="Ng V."/>
            <person name="Cullen D."/>
            <person name="Martin F."/>
            <person name="Rosso M.-N."/>
            <person name="Henrissat B."/>
            <person name="Hibbett D."/>
            <person name="Martinez A.T."/>
            <person name="Grigoriev I.V."/>
        </authorList>
    </citation>
    <scope>NUCLEOTIDE SEQUENCE</scope>
    <source>
        <strain evidence="1">ATCC 90797</strain>
    </source>
</reference>
<evidence type="ECO:0000313" key="1">
    <source>
        <dbReference type="EMBL" id="KAF9498945.1"/>
    </source>
</evidence>
<gene>
    <name evidence="1" type="ORF">BDN71DRAFT_1428563</name>
</gene>
<organism evidence="1 2">
    <name type="scientific">Pleurotus eryngii</name>
    <name type="common">Boletus of the steppes</name>
    <dbReference type="NCBI Taxonomy" id="5323"/>
    <lineage>
        <taxon>Eukaryota</taxon>
        <taxon>Fungi</taxon>
        <taxon>Dikarya</taxon>
        <taxon>Basidiomycota</taxon>
        <taxon>Agaricomycotina</taxon>
        <taxon>Agaricomycetes</taxon>
        <taxon>Agaricomycetidae</taxon>
        <taxon>Agaricales</taxon>
        <taxon>Pleurotineae</taxon>
        <taxon>Pleurotaceae</taxon>
        <taxon>Pleurotus</taxon>
    </lineage>
</organism>
<comment type="caution">
    <text evidence="1">The sequence shown here is derived from an EMBL/GenBank/DDBJ whole genome shotgun (WGS) entry which is preliminary data.</text>
</comment>
<protein>
    <submittedName>
        <fullName evidence="1">Uncharacterized protein</fullName>
    </submittedName>
</protein>
<sequence>MAAAAKFYETVQPEWPSPQVSVLVQYTATILKNKCFEEYYPCFKHKAKGLLDDIINICRSGHKPDNMRLAKVCDDAQVCLESLLEPLSTDLCKDLQVDYATAVAEDTRTEAWSPLSLISKSLRKQLRGKIKNIHSPKGSLDDKSDWENSFYDYYVFDPVYLVLWQSMLLRSVKIFQDIGQFGTTLRGGTLRGKVRGSEVYCDGRGPKDKTQETGDVTRLHLPTL</sequence>
<dbReference type="Proteomes" id="UP000807025">
    <property type="component" value="Unassembled WGS sequence"/>
</dbReference>
<proteinExistence type="predicted"/>
<dbReference type="AlphaFoldDB" id="A0A9P6A664"/>
<keyword evidence="2" id="KW-1185">Reference proteome</keyword>
<dbReference type="OrthoDB" id="10362788at2759"/>
<dbReference type="EMBL" id="MU154535">
    <property type="protein sequence ID" value="KAF9498945.1"/>
    <property type="molecule type" value="Genomic_DNA"/>
</dbReference>
<name>A0A9P6A664_PLEER</name>